<dbReference type="GeneID" id="36544266"/>
<dbReference type="RefSeq" id="XP_024694870.1">
    <property type="nucleotide sequence ID" value="XM_024836742.1"/>
</dbReference>
<comment type="caution">
    <text evidence="1">The sequence shown here is derived from an EMBL/GenBank/DDBJ whole genome shotgun (WGS) entry which is preliminary data.</text>
</comment>
<gene>
    <name evidence="1" type="ORF">P168DRAFT_288227</name>
</gene>
<keyword evidence="2" id="KW-1185">Reference proteome</keyword>
<name>A0A2I1D8T1_ASPC2</name>
<evidence type="ECO:0000313" key="2">
    <source>
        <dbReference type="Proteomes" id="UP000234254"/>
    </source>
</evidence>
<protein>
    <submittedName>
        <fullName evidence="1">Uncharacterized protein</fullName>
    </submittedName>
</protein>
<dbReference type="EMBL" id="MSFM01000003">
    <property type="protein sequence ID" value="PKY06276.1"/>
    <property type="molecule type" value="Genomic_DNA"/>
</dbReference>
<accession>A0A2I1D8T1</accession>
<organism evidence="1 2">
    <name type="scientific">Aspergillus campestris (strain IBT 28561)</name>
    <dbReference type="NCBI Taxonomy" id="1392248"/>
    <lineage>
        <taxon>Eukaryota</taxon>
        <taxon>Fungi</taxon>
        <taxon>Dikarya</taxon>
        <taxon>Ascomycota</taxon>
        <taxon>Pezizomycotina</taxon>
        <taxon>Eurotiomycetes</taxon>
        <taxon>Eurotiomycetidae</taxon>
        <taxon>Eurotiales</taxon>
        <taxon>Aspergillaceae</taxon>
        <taxon>Aspergillus</taxon>
        <taxon>Aspergillus subgen. Circumdati</taxon>
    </lineage>
</organism>
<dbReference type="Proteomes" id="UP000234254">
    <property type="component" value="Unassembled WGS sequence"/>
</dbReference>
<dbReference type="VEuPathDB" id="FungiDB:P168DRAFT_288227"/>
<dbReference type="AlphaFoldDB" id="A0A2I1D8T1"/>
<proteinExistence type="predicted"/>
<reference evidence="1" key="1">
    <citation type="submission" date="2016-12" db="EMBL/GenBank/DDBJ databases">
        <title>The genomes of Aspergillus section Nigri reveals drivers in fungal speciation.</title>
        <authorList>
            <consortium name="DOE Joint Genome Institute"/>
            <person name="Vesth T.C."/>
            <person name="Nybo J."/>
            <person name="Theobald S."/>
            <person name="Brandl J."/>
            <person name="Frisvad J.C."/>
            <person name="Nielsen K.F."/>
            <person name="Lyhne E.K."/>
            <person name="Kogle M.E."/>
            <person name="Kuo A."/>
            <person name="Riley R."/>
            <person name="Clum A."/>
            <person name="Nolan M."/>
            <person name="Lipzen A."/>
            <person name="Salamov A."/>
            <person name="Henrissat B."/>
            <person name="Wiebenga A."/>
            <person name="De vries R.P."/>
            <person name="Grigoriev I.V."/>
            <person name="Mortensen U.H."/>
            <person name="Andersen M.R."/>
            <person name="Baker S.E."/>
        </authorList>
    </citation>
    <scope>NUCLEOTIDE SEQUENCE</scope>
    <source>
        <strain evidence="1">IBT 28561</strain>
    </source>
</reference>
<evidence type="ECO:0000313" key="1">
    <source>
        <dbReference type="EMBL" id="PKY06276.1"/>
    </source>
</evidence>
<sequence>MMDEHGQTVIVSQSADRTTITLQDISRCGASRSVQPPSHTVLPALPISMPLTFLISS</sequence>